<keyword evidence="2" id="KW-1185">Reference proteome</keyword>
<proteinExistence type="predicted"/>
<dbReference type="AlphaFoldDB" id="A0A7X0HMI0"/>
<dbReference type="EMBL" id="JACHEM010000056">
    <property type="protein sequence ID" value="MBB6440255.1"/>
    <property type="molecule type" value="Genomic_DNA"/>
</dbReference>
<comment type="caution">
    <text evidence="1">The sequence shown here is derived from an EMBL/GenBank/DDBJ whole genome shotgun (WGS) entry which is preliminary data.</text>
</comment>
<protein>
    <submittedName>
        <fullName evidence="1">Uncharacterized protein</fullName>
    </submittedName>
</protein>
<name>A0A7X0HMI0_9ACTN</name>
<organism evidence="1 2">
    <name type="scientific">Streptomyces candidus</name>
    <dbReference type="NCBI Taxonomy" id="67283"/>
    <lineage>
        <taxon>Bacteria</taxon>
        <taxon>Bacillati</taxon>
        <taxon>Actinomycetota</taxon>
        <taxon>Actinomycetes</taxon>
        <taxon>Kitasatosporales</taxon>
        <taxon>Streptomycetaceae</taxon>
        <taxon>Streptomyces</taxon>
    </lineage>
</organism>
<accession>A0A7X0HMI0</accession>
<dbReference type="Proteomes" id="UP000540423">
    <property type="component" value="Unassembled WGS sequence"/>
</dbReference>
<evidence type="ECO:0000313" key="1">
    <source>
        <dbReference type="EMBL" id="MBB6440255.1"/>
    </source>
</evidence>
<reference evidence="1 2" key="1">
    <citation type="submission" date="2020-08" db="EMBL/GenBank/DDBJ databases">
        <title>Genomic Encyclopedia of Type Strains, Phase IV (KMG-IV): sequencing the most valuable type-strain genomes for metagenomic binning, comparative biology and taxonomic classification.</title>
        <authorList>
            <person name="Goeker M."/>
        </authorList>
    </citation>
    <scope>NUCLEOTIDE SEQUENCE [LARGE SCALE GENOMIC DNA]</scope>
    <source>
        <strain evidence="1 2">DSM 40141</strain>
    </source>
</reference>
<dbReference type="RefSeq" id="WP_185036686.1">
    <property type="nucleotide sequence ID" value="NZ_BNBN01000049.1"/>
</dbReference>
<evidence type="ECO:0000313" key="2">
    <source>
        <dbReference type="Proteomes" id="UP000540423"/>
    </source>
</evidence>
<gene>
    <name evidence="1" type="ORF">HNQ79_006770</name>
</gene>
<sequence length="136" mass="15390">MTAAPEPVEYVYGIESEHWEGNDDIWVPTRPVALRVTKKTARRIYYVRPGSGPERIGFVDRQKLETDGFVNRAGGWWEIDLRVHREPPVLAEQEPDLAELKAAMAAAHPDRGGTDAEFITARANFERARTAMRSQT</sequence>